<proteinExistence type="inferred from homology"/>
<accession>A0A2W1BI64</accession>
<feature type="region of interest" description="Disordered" evidence="6">
    <location>
        <begin position="162"/>
        <end position="182"/>
    </location>
</feature>
<dbReference type="PANTHER" id="PTHR11461">
    <property type="entry name" value="SERINE PROTEASE INHIBITOR, SERPIN"/>
    <property type="match status" value="1"/>
</dbReference>
<evidence type="ECO:0000256" key="5">
    <source>
        <dbReference type="RuleBase" id="RU000411"/>
    </source>
</evidence>
<dbReference type="InterPro" id="IPR042178">
    <property type="entry name" value="Serpin_sf_1"/>
</dbReference>
<keyword evidence="10" id="KW-1185">Reference proteome</keyword>
<evidence type="ECO:0000256" key="3">
    <source>
        <dbReference type="ARBA" id="ARBA00022900"/>
    </source>
</evidence>
<sequence>MAPTKHDADKENVHRTRIPLPKDPLPALPKRLLVDSKVNQKQPIAPLRSALRPLNTQSQPKPGPSKVVPQHSKPSFTIDAKHVTLRQREGNSDFHYTVFRDKHVVRNPSIISISDDENVEKENPRYVVENKKKNNLGAALSAVTPHLEANLESNRIRNIKRSLKRPHSRELQGLSPPPAKPGKFDENVKRRLQFKERLVDRLDTPDYWKRSYMQCLNRDYTLDVFDYLLAVECKPLDLPRTSSITRACVINWLIKVNGADGNPAIIQAACWYLDSILGTGHVQLNKLQLVAAACYWIAQKVNGPYVSAVKLVKYSNNAFTAPQLLAAEKAILIRLKFPRQPVVAQDYITYLSWWCDSQNAGEIEVAATFLATCGIMVDRHLCDEYPSVIAAAAVRNALLLLEKTDRTQRLKMCTIYQVAETKAADFPLTCSILRRAVRTVAAPVFEYKAPLEHFSLAPGRIAQRVISAANEFAVLDARNTEGRITICCLLLQVQSQDAFLSPYLNLNVLYFKDNIPKAASLSVPPNGQNQGIRYDEQPNNKRQSTSVEIERSAEVGYASTVEQVPNGNRQNVGSREVSASMIPSKETAQQLAMERLQATPVTPYRPLAPQAVENRQLASERASYWPEMSLARPSVPVPQSVLDMAQRRPNIPQALKLQMNTLGVPNMDQASQVTQYKPEISLGRPTVAIPASELNRPTDPQEVLLAQPSSAKEPAKQGYNSLLYSVTNFGVNLLKNIDAANPDDNVVVSPYSITTLLAMVQQGAWGQTQEQIANALRMTSESSASAYAQITGDIESRNSRNVLKVANNLFVADGFNVNQDFRKTAVGSFHSDITPLSFTNSGDAASQINSWVASKTDNKIERLISPASLGSMTQLVMVNAVYFKGLWDAPFRVDATTPREFHLSNGQKKTAQFMRMRKTFKTGTDPSNNANVILLPFEREEYYMMIILPSPSMSIRNTLASLTDARLLSYLSFSTMDTELELPKFTARADTDLKDVFAKMGITNMFTRYAELNGVGSFRAFSPQISSAVHSAVLSIDEKGGSAAAATAFAAVALSYDEPSIRFRVNRPFIAVLWDSKTSLPLFMAKIEDPQP</sequence>
<keyword evidence="4" id="KW-0195">Cyclin</keyword>
<reference evidence="9 10" key="1">
    <citation type="journal article" date="2017" name="BMC Biol.">
        <title>Genomic innovations, transcriptional plasticity and gene loss underlying the evolution and divergence of two highly polyphagous and invasive Helicoverpa pest species.</title>
        <authorList>
            <person name="Pearce S.L."/>
            <person name="Clarke D.F."/>
            <person name="East P.D."/>
            <person name="Elfekih S."/>
            <person name="Gordon K.H."/>
            <person name="Jermiin L.S."/>
            <person name="McGaughran A."/>
            <person name="Oakeshott J.G."/>
            <person name="Papanikolaou A."/>
            <person name="Perera O.P."/>
            <person name="Rane R.V."/>
            <person name="Richards S."/>
            <person name="Tay W.T."/>
            <person name="Walsh T.K."/>
            <person name="Anderson A."/>
            <person name="Anderson C.J."/>
            <person name="Asgari S."/>
            <person name="Board P.G."/>
            <person name="Bretschneider A."/>
            <person name="Campbell P.M."/>
            <person name="Chertemps T."/>
            <person name="Christeller J.T."/>
            <person name="Coppin C.W."/>
            <person name="Downes S.J."/>
            <person name="Duan G."/>
            <person name="Farnsworth C.A."/>
            <person name="Good R.T."/>
            <person name="Han L.B."/>
            <person name="Han Y.C."/>
            <person name="Hatje K."/>
            <person name="Horne I."/>
            <person name="Huang Y.P."/>
            <person name="Hughes D.S."/>
            <person name="Jacquin-Joly E."/>
            <person name="James W."/>
            <person name="Jhangiani S."/>
            <person name="Kollmar M."/>
            <person name="Kuwar S.S."/>
            <person name="Li S."/>
            <person name="Liu N.Y."/>
            <person name="Maibeche M.T."/>
            <person name="Miller J.R."/>
            <person name="Montagne N."/>
            <person name="Perry T."/>
            <person name="Qu J."/>
            <person name="Song S.V."/>
            <person name="Sutton G.G."/>
            <person name="Vogel H."/>
            <person name="Walenz B.P."/>
            <person name="Xu W."/>
            <person name="Zhang H.J."/>
            <person name="Zou Z."/>
            <person name="Batterham P."/>
            <person name="Edwards O.R."/>
            <person name="Feyereisen R."/>
            <person name="Gibbs R.A."/>
            <person name="Heckel D.G."/>
            <person name="McGrath A."/>
            <person name="Robin C."/>
            <person name="Scherer S.E."/>
            <person name="Worley K.C."/>
            <person name="Wu Y.D."/>
        </authorList>
    </citation>
    <scope>NUCLEOTIDE SEQUENCE [LARGE SCALE GENOMIC DNA]</scope>
    <source>
        <strain evidence="9">Harm_GR_Male_#8</strain>
        <tissue evidence="9">Whole organism</tissue>
    </source>
</reference>
<feature type="compositionally biased region" description="Basic and acidic residues" evidence="6">
    <location>
        <begin position="1"/>
        <end position="14"/>
    </location>
</feature>
<keyword evidence="2" id="KW-0646">Protease inhibitor</keyword>
<keyword evidence="3" id="KW-0722">Serine protease inhibitor</keyword>
<dbReference type="Gene3D" id="2.10.310.10">
    <property type="entry name" value="Serpins superfamily"/>
    <property type="match status" value="1"/>
</dbReference>
<dbReference type="SUPFAM" id="SSF47954">
    <property type="entry name" value="Cyclin-like"/>
    <property type="match status" value="1"/>
</dbReference>
<dbReference type="AlphaFoldDB" id="A0A2W1BI64"/>
<comment type="similarity">
    <text evidence="1 5">Belongs to the serpin family.</text>
</comment>
<organism evidence="9 10">
    <name type="scientific">Helicoverpa armigera</name>
    <name type="common">Cotton bollworm</name>
    <name type="synonym">Heliothis armigera</name>
    <dbReference type="NCBI Taxonomy" id="29058"/>
    <lineage>
        <taxon>Eukaryota</taxon>
        <taxon>Metazoa</taxon>
        <taxon>Ecdysozoa</taxon>
        <taxon>Arthropoda</taxon>
        <taxon>Hexapoda</taxon>
        <taxon>Insecta</taxon>
        <taxon>Pterygota</taxon>
        <taxon>Neoptera</taxon>
        <taxon>Endopterygota</taxon>
        <taxon>Lepidoptera</taxon>
        <taxon>Glossata</taxon>
        <taxon>Ditrysia</taxon>
        <taxon>Noctuoidea</taxon>
        <taxon>Noctuidae</taxon>
        <taxon>Heliothinae</taxon>
        <taxon>Helicoverpa</taxon>
    </lineage>
</organism>
<evidence type="ECO:0000259" key="7">
    <source>
        <dbReference type="SMART" id="SM00093"/>
    </source>
</evidence>
<dbReference type="InterPro" id="IPR042185">
    <property type="entry name" value="Serpin_sf_2"/>
</dbReference>
<dbReference type="OrthoDB" id="671595at2759"/>
<evidence type="ECO:0008006" key="11">
    <source>
        <dbReference type="Google" id="ProtNLM"/>
    </source>
</evidence>
<dbReference type="Pfam" id="PF00079">
    <property type="entry name" value="Serpin"/>
    <property type="match status" value="1"/>
</dbReference>
<dbReference type="InterPro" id="IPR013763">
    <property type="entry name" value="Cyclin-like_dom"/>
</dbReference>
<evidence type="ECO:0000256" key="6">
    <source>
        <dbReference type="SAM" id="MobiDB-lite"/>
    </source>
</evidence>
<dbReference type="SMART" id="SM00385">
    <property type="entry name" value="CYCLIN"/>
    <property type="match status" value="1"/>
</dbReference>
<dbReference type="Gene3D" id="3.30.497.10">
    <property type="entry name" value="Antithrombin, subunit I, domain 2"/>
    <property type="match status" value="1"/>
</dbReference>
<feature type="domain" description="Cyclin-like" evidence="8">
    <location>
        <begin position="251"/>
        <end position="333"/>
    </location>
</feature>
<dbReference type="Gene3D" id="1.10.472.10">
    <property type="entry name" value="Cyclin-like"/>
    <property type="match status" value="2"/>
</dbReference>
<dbReference type="GO" id="GO:0005615">
    <property type="term" value="C:extracellular space"/>
    <property type="evidence" value="ECO:0007669"/>
    <property type="project" value="InterPro"/>
</dbReference>
<dbReference type="InterPro" id="IPR036915">
    <property type="entry name" value="Cyclin-like_sf"/>
</dbReference>
<evidence type="ECO:0000256" key="4">
    <source>
        <dbReference type="RuleBase" id="RU000383"/>
    </source>
</evidence>
<dbReference type="InterPro" id="IPR036186">
    <property type="entry name" value="Serpin_sf"/>
</dbReference>
<dbReference type="SMART" id="SM00093">
    <property type="entry name" value="SERPIN"/>
    <property type="match status" value="1"/>
</dbReference>
<name>A0A2W1BI64_HELAM</name>
<dbReference type="InterPro" id="IPR000215">
    <property type="entry name" value="Serpin_fam"/>
</dbReference>
<dbReference type="SUPFAM" id="SSF56574">
    <property type="entry name" value="Serpins"/>
    <property type="match status" value="1"/>
</dbReference>
<evidence type="ECO:0000256" key="2">
    <source>
        <dbReference type="ARBA" id="ARBA00022690"/>
    </source>
</evidence>
<feature type="region of interest" description="Disordered" evidence="6">
    <location>
        <begin position="522"/>
        <end position="545"/>
    </location>
</feature>
<evidence type="ECO:0000259" key="8">
    <source>
        <dbReference type="SMART" id="SM00385"/>
    </source>
</evidence>
<evidence type="ECO:0000313" key="9">
    <source>
        <dbReference type="EMBL" id="PZC71363.1"/>
    </source>
</evidence>
<dbReference type="GO" id="GO:0004867">
    <property type="term" value="F:serine-type endopeptidase inhibitor activity"/>
    <property type="evidence" value="ECO:0007669"/>
    <property type="project" value="UniProtKB-KW"/>
</dbReference>
<feature type="region of interest" description="Disordered" evidence="6">
    <location>
        <begin position="43"/>
        <end position="75"/>
    </location>
</feature>
<feature type="region of interest" description="Disordered" evidence="6">
    <location>
        <begin position="1"/>
        <end position="27"/>
    </location>
</feature>
<gene>
    <name evidence="9" type="primary">HaOG213568</name>
    <name evidence="9" type="ORF">B5X24_HaOG213568</name>
</gene>
<protein>
    <recommendedName>
        <fullName evidence="11">Serpin domain-containing protein</fullName>
    </recommendedName>
</protein>
<dbReference type="InterPro" id="IPR006671">
    <property type="entry name" value="Cyclin_N"/>
</dbReference>
<feature type="domain" description="Serpin" evidence="7">
    <location>
        <begin position="731"/>
        <end position="1090"/>
    </location>
</feature>
<dbReference type="Pfam" id="PF00134">
    <property type="entry name" value="Cyclin_N"/>
    <property type="match status" value="1"/>
</dbReference>
<dbReference type="InterPro" id="IPR023796">
    <property type="entry name" value="Serpin_dom"/>
</dbReference>
<comment type="similarity">
    <text evidence="4">Belongs to the cyclin family.</text>
</comment>
<dbReference type="CDD" id="cd00172">
    <property type="entry name" value="serpin"/>
    <property type="match status" value="1"/>
</dbReference>
<dbReference type="EMBL" id="KZ150329">
    <property type="protein sequence ID" value="PZC71363.1"/>
    <property type="molecule type" value="Genomic_DNA"/>
</dbReference>
<dbReference type="Proteomes" id="UP000249218">
    <property type="component" value="Unassembled WGS sequence"/>
</dbReference>
<dbReference type="Gene3D" id="2.30.39.10">
    <property type="entry name" value="Alpha-1-antitrypsin, domain 1"/>
    <property type="match status" value="1"/>
</dbReference>
<dbReference type="PANTHER" id="PTHR11461:SF211">
    <property type="entry name" value="GH10112P-RELATED"/>
    <property type="match status" value="1"/>
</dbReference>
<evidence type="ECO:0000313" key="10">
    <source>
        <dbReference type="Proteomes" id="UP000249218"/>
    </source>
</evidence>
<evidence type="ECO:0000256" key="1">
    <source>
        <dbReference type="ARBA" id="ARBA00009500"/>
    </source>
</evidence>